<dbReference type="Gene3D" id="3.80.10.10">
    <property type="entry name" value="Ribonuclease Inhibitor"/>
    <property type="match status" value="1"/>
</dbReference>
<evidence type="ECO:0000313" key="2">
    <source>
        <dbReference type="Proteomes" id="UP001479436"/>
    </source>
</evidence>
<dbReference type="EMBL" id="JASJQH010000275">
    <property type="protein sequence ID" value="KAK9765380.1"/>
    <property type="molecule type" value="Genomic_DNA"/>
</dbReference>
<reference evidence="1 2" key="1">
    <citation type="submission" date="2023-04" db="EMBL/GenBank/DDBJ databases">
        <title>Genome of Basidiobolus ranarum AG-B5.</title>
        <authorList>
            <person name="Stajich J.E."/>
            <person name="Carter-House D."/>
            <person name="Gryganskyi A."/>
        </authorList>
    </citation>
    <scope>NUCLEOTIDE SEQUENCE [LARGE SCALE GENOMIC DNA]</scope>
    <source>
        <strain evidence="1 2">AG-B5</strain>
    </source>
</reference>
<proteinExistence type="predicted"/>
<sequence>MFLIHAQGVANILNWIKYDVQTLHACMQISNQWKAQCSRELYRDPCTLIHDMKYDAKYTKVITIKLLKTLERSLKSKSRDQQYHLYLRTIDLGWIESVLNFVQRSPHDSSYGSQVAQLLWSLVSNECSNRLVDLRTHKTSLTVLIPRDIQLPLLRALQIKMETFDEAEASVIIRACPSLRKLHISTQTLCGEQLARVITSLGQNRLQELQVKCVDFSSIYTTIEALVDSQSGSLTSVSFDVDQFHMNRSEEIEVEHIHRAFERLGECSGLHKLELRGMTSIGDECMVQIFDGARRLQEVTLQSLDISNQSWDRLLTRSSGHLKSLRLHSKEGRITGLLSSLSKHGRGIHTLDISSLALLPQELREVRWE</sequence>
<protein>
    <submittedName>
        <fullName evidence="1">Uncharacterized protein</fullName>
    </submittedName>
</protein>
<evidence type="ECO:0000313" key="1">
    <source>
        <dbReference type="EMBL" id="KAK9765380.1"/>
    </source>
</evidence>
<dbReference type="InterPro" id="IPR032675">
    <property type="entry name" value="LRR_dom_sf"/>
</dbReference>
<dbReference type="Proteomes" id="UP001479436">
    <property type="component" value="Unassembled WGS sequence"/>
</dbReference>
<comment type="caution">
    <text evidence="1">The sequence shown here is derived from an EMBL/GenBank/DDBJ whole genome shotgun (WGS) entry which is preliminary data.</text>
</comment>
<dbReference type="SUPFAM" id="SSF52047">
    <property type="entry name" value="RNI-like"/>
    <property type="match status" value="1"/>
</dbReference>
<organism evidence="1 2">
    <name type="scientific">Basidiobolus ranarum</name>
    <dbReference type="NCBI Taxonomy" id="34480"/>
    <lineage>
        <taxon>Eukaryota</taxon>
        <taxon>Fungi</taxon>
        <taxon>Fungi incertae sedis</taxon>
        <taxon>Zoopagomycota</taxon>
        <taxon>Entomophthoromycotina</taxon>
        <taxon>Basidiobolomycetes</taxon>
        <taxon>Basidiobolales</taxon>
        <taxon>Basidiobolaceae</taxon>
        <taxon>Basidiobolus</taxon>
    </lineage>
</organism>
<accession>A0ABR2WV46</accession>
<name>A0ABR2WV46_9FUNG</name>
<keyword evidence="2" id="KW-1185">Reference proteome</keyword>
<gene>
    <name evidence="1" type="ORF">K7432_006320</name>
</gene>